<evidence type="ECO:0000313" key="3">
    <source>
        <dbReference type="Proteomes" id="UP000565579"/>
    </source>
</evidence>
<reference evidence="2 3" key="1">
    <citation type="submission" date="2020-08" db="EMBL/GenBank/DDBJ databases">
        <title>Sequencing the genomes of 1000 actinobacteria strains.</title>
        <authorList>
            <person name="Klenk H.-P."/>
        </authorList>
    </citation>
    <scope>NUCLEOTIDE SEQUENCE [LARGE SCALE GENOMIC DNA]</scope>
    <source>
        <strain evidence="2 3">DSM 43768</strain>
    </source>
</reference>
<dbReference type="EMBL" id="JACHMI010000001">
    <property type="protein sequence ID" value="MBB6556813.1"/>
    <property type="molecule type" value="Genomic_DNA"/>
</dbReference>
<proteinExistence type="predicted"/>
<dbReference type="AlphaFoldDB" id="A0A7X0U6E3"/>
<dbReference type="RefSeq" id="WP_185111241.1">
    <property type="nucleotide sequence ID" value="NZ_BAAAXY010000046.1"/>
</dbReference>
<dbReference type="Proteomes" id="UP000565579">
    <property type="component" value="Unassembled WGS sequence"/>
</dbReference>
<keyword evidence="3" id="KW-1185">Reference proteome</keyword>
<name>A0A7X0U6E3_9ACTN</name>
<feature type="region of interest" description="Disordered" evidence="1">
    <location>
        <begin position="110"/>
        <end position="207"/>
    </location>
</feature>
<comment type="caution">
    <text evidence="2">The sequence shown here is derived from an EMBL/GenBank/DDBJ whole genome shotgun (WGS) entry which is preliminary data.</text>
</comment>
<organism evidence="2 3">
    <name type="scientific">Nonomuraea rubra</name>
    <dbReference type="NCBI Taxonomy" id="46180"/>
    <lineage>
        <taxon>Bacteria</taxon>
        <taxon>Bacillati</taxon>
        <taxon>Actinomycetota</taxon>
        <taxon>Actinomycetes</taxon>
        <taxon>Streptosporangiales</taxon>
        <taxon>Streptosporangiaceae</taxon>
        <taxon>Nonomuraea</taxon>
    </lineage>
</organism>
<gene>
    <name evidence="2" type="ORF">HD593_011608</name>
</gene>
<evidence type="ECO:0000313" key="2">
    <source>
        <dbReference type="EMBL" id="MBB6556813.1"/>
    </source>
</evidence>
<sequence length="240" mass="25727">MTEEPLAGGNRAEQVVRVGDTVRRSRDPGSAFAALVLVHLESAGYPYAPRYLGLDDLGYLAWTWCVQAQGQVPIADQARHLRELRDGYGDVEPEPLVAAMIRNQERVIAAETPYTRTPNLPPTQRPTEPTDRTPAPPRRPAEAADRAAGLPGRPAEAADRAAGLPGRSTDAADRAAGLPGRPAEAAARDVSSARGQDEAADRVPGVSPARRRHVEAAVAWAAADRALVLRHRELLLSALR</sequence>
<accession>A0A7X0U6E3</accession>
<evidence type="ECO:0000256" key="1">
    <source>
        <dbReference type="SAM" id="MobiDB-lite"/>
    </source>
</evidence>
<protein>
    <submittedName>
        <fullName evidence="2">Uncharacterized protein</fullName>
    </submittedName>
</protein>